<evidence type="ECO:0000256" key="1">
    <source>
        <dbReference type="ARBA" id="ARBA00022723"/>
    </source>
</evidence>
<dbReference type="PANTHER" id="PTHR13857">
    <property type="entry name" value="MRNA EDITING ENZYME"/>
    <property type="match status" value="1"/>
</dbReference>
<dbReference type="EMBL" id="LSMT01000421">
    <property type="protein sequence ID" value="PFX18266.1"/>
    <property type="molecule type" value="Genomic_DNA"/>
</dbReference>
<gene>
    <name evidence="3" type="ORF">AWC38_SpisGene17383</name>
</gene>
<dbReference type="Pfam" id="PF18750">
    <property type="entry name" value="SNAD4"/>
    <property type="match status" value="1"/>
</dbReference>
<organism evidence="3 4">
    <name type="scientific">Stylophora pistillata</name>
    <name type="common">Smooth cauliflower coral</name>
    <dbReference type="NCBI Taxonomy" id="50429"/>
    <lineage>
        <taxon>Eukaryota</taxon>
        <taxon>Metazoa</taxon>
        <taxon>Cnidaria</taxon>
        <taxon>Anthozoa</taxon>
        <taxon>Hexacorallia</taxon>
        <taxon>Scleractinia</taxon>
        <taxon>Astrocoeniina</taxon>
        <taxon>Pocilloporidae</taxon>
        <taxon>Stylophora</taxon>
    </lineage>
</organism>
<dbReference type="Proteomes" id="UP000225706">
    <property type="component" value="Unassembled WGS sequence"/>
</dbReference>
<sequence length="284" mass="31978">MRSFLSRRIAATNSWAMPFHRSGINNQVLPWSRHGGFSVNVGEAEEFEREGDVKFKQKDFEGAKYCYKDALTSLAGADKLELKGKIENAQFGKFSETLKRTKIPGTVWPSVAYLIATIKNNDQEVIFNKRFETTPRKKHVEAKLLDDSEFVNIVAEHFGIEIILTINYSPCGDCADKLISFYEKEENKAKIQKFIIQFSSCYKTDTLKKNKDGLIKLDKAGITLLSMKEESWKEVGISEEFVGVEERDEKTERDLNLILPSKQQQGTAAVTGADTTAPDGGICD</sequence>
<accession>A0A2B4RM68</accession>
<keyword evidence="1" id="KW-0479">Metal-binding</keyword>
<dbReference type="Gene3D" id="3.40.140.10">
    <property type="entry name" value="Cytidine Deaminase, domain 2"/>
    <property type="match status" value="1"/>
</dbReference>
<protein>
    <submittedName>
        <fullName evidence="3">Uncharacterized protein</fullName>
    </submittedName>
</protein>
<dbReference type="GO" id="GO:0016554">
    <property type="term" value="P:cytidine to uridine editing"/>
    <property type="evidence" value="ECO:0007669"/>
    <property type="project" value="TreeGrafter"/>
</dbReference>
<dbReference type="PROSITE" id="PS00903">
    <property type="entry name" value="CYT_DCMP_DEAMINASES_1"/>
    <property type="match status" value="1"/>
</dbReference>
<dbReference type="GO" id="GO:0005737">
    <property type="term" value="C:cytoplasm"/>
    <property type="evidence" value="ECO:0007669"/>
    <property type="project" value="TreeGrafter"/>
</dbReference>
<comment type="caution">
    <text evidence="3">The sequence shown here is derived from an EMBL/GenBank/DDBJ whole genome shotgun (WGS) entry which is preliminary data.</text>
</comment>
<dbReference type="GO" id="GO:0004126">
    <property type="term" value="F:cytidine deaminase activity"/>
    <property type="evidence" value="ECO:0007669"/>
    <property type="project" value="TreeGrafter"/>
</dbReference>
<keyword evidence="4" id="KW-1185">Reference proteome</keyword>
<dbReference type="OrthoDB" id="5956704at2759"/>
<name>A0A2B4RM68_STYPI</name>
<dbReference type="InterPro" id="IPR050610">
    <property type="entry name" value="APOBEC_Cyt_Deaminase"/>
</dbReference>
<evidence type="ECO:0000313" key="3">
    <source>
        <dbReference type="EMBL" id="PFX18266.1"/>
    </source>
</evidence>
<dbReference type="AlphaFoldDB" id="A0A2B4RM68"/>
<evidence type="ECO:0000256" key="2">
    <source>
        <dbReference type="ARBA" id="ARBA00022801"/>
    </source>
</evidence>
<keyword evidence="2" id="KW-0378">Hydrolase</keyword>
<dbReference type="GO" id="GO:0008270">
    <property type="term" value="F:zinc ion binding"/>
    <property type="evidence" value="ECO:0007669"/>
    <property type="project" value="InterPro"/>
</dbReference>
<evidence type="ECO:0000313" key="4">
    <source>
        <dbReference type="Proteomes" id="UP000225706"/>
    </source>
</evidence>
<reference evidence="4" key="1">
    <citation type="journal article" date="2017" name="bioRxiv">
        <title>Comparative analysis of the genomes of Stylophora pistillata and Acropora digitifera provides evidence for extensive differences between species of corals.</title>
        <authorList>
            <person name="Voolstra C.R."/>
            <person name="Li Y."/>
            <person name="Liew Y.J."/>
            <person name="Baumgarten S."/>
            <person name="Zoccola D."/>
            <person name="Flot J.-F."/>
            <person name="Tambutte S."/>
            <person name="Allemand D."/>
            <person name="Aranda M."/>
        </authorList>
    </citation>
    <scope>NUCLEOTIDE SEQUENCE [LARGE SCALE GENOMIC DNA]</scope>
</reference>
<dbReference type="GO" id="GO:0005634">
    <property type="term" value="C:nucleus"/>
    <property type="evidence" value="ECO:0007669"/>
    <property type="project" value="TreeGrafter"/>
</dbReference>
<dbReference type="GO" id="GO:0003723">
    <property type="term" value="F:RNA binding"/>
    <property type="evidence" value="ECO:0007669"/>
    <property type="project" value="TreeGrafter"/>
</dbReference>
<dbReference type="InterPro" id="IPR016192">
    <property type="entry name" value="APOBEC/CMP_deaminase_Zn-bd"/>
</dbReference>
<proteinExistence type="predicted"/>